<evidence type="ECO:0000313" key="2">
    <source>
        <dbReference type="Proteomes" id="UP000828048"/>
    </source>
</evidence>
<dbReference type="Proteomes" id="UP000828048">
    <property type="component" value="Chromosome 11"/>
</dbReference>
<dbReference type="EMBL" id="CM037161">
    <property type="protein sequence ID" value="KAH7854712.1"/>
    <property type="molecule type" value="Genomic_DNA"/>
</dbReference>
<name>A0ACB7YNJ4_9ERIC</name>
<proteinExistence type="predicted"/>
<protein>
    <submittedName>
        <fullName evidence="1">Uncharacterized protein</fullName>
    </submittedName>
</protein>
<sequence length="581" mass="65638">MAFEEKEEGGWRLINNREATHAIEKSNGFWVGRRNLEVKIARYDMRNAVMNSDQRSSGIFRFASLVNHHKSHAAGFSTSSNHVDIDPSKEFDKRITINLQPSASEWLWRSAIAELKAISSPEIIQDAFSKLHFEGVKVRSLGGLFMIITFQSKVERNRALSNLVFKDWFKSFKHWNGEGASLSRLVWLKCRGMPLNVWCLKSFKRICEEWGEFITLDQETLLEEAFDIGRLLMVTDCKYKIDQWINITVNGRNYRVQVWEEECNDPFDVKGVKQGVNQSVQSNQGEDDVEVSQAKFQANLVEDSKSIPIIEKRSMNVEGQKTENNKVFEEDVDKANIIMEDNNMVEQLRKLSNEVVEETGASGKTLMSDAINEATNEQHFGVPMSAKLSTQVKSGRVNEEISNSTQGLDPFVEDLIDPLLTDGQERDGINGDSLLDSAQSEEAQDLPDARWGWFGGGLDLFVVGRWGVFCLGLPQGFLVLSRGVGVIWVVFCLGLPQVCCCVNLDSICWCLLLLLFSLLVLLIFGMDVLSLVLLLCLLLSSAAIVTLLCWLLWILDWALDWVLSLLQLLILFLVAIAVWLI</sequence>
<comment type="caution">
    <text evidence="1">The sequence shown here is derived from an EMBL/GenBank/DDBJ whole genome shotgun (WGS) entry which is preliminary data.</text>
</comment>
<accession>A0ACB7YNJ4</accession>
<evidence type="ECO:0000313" key="1">
    <source>
        <dbReference type="EMBL" id="KAH7854712.1"/>
    </source>
</evidence>
<reference evidence="1 2" key="1">
    <citation type="journal article" date="2021" name="Hortic Res">
        <title>High-quality reference genome and annotation aids understanding of berry development for evergreen blueberry (Vaccinium darrowii).</title>
        <authorList>
            <person name="Yu J."/>
            <person name="Hulse-Kemp A.M."/>
            <person name="Babiker E."/>
            <person name="Staton M."/>
        </authorList>
    </citation>
    <scope>NUCLEOTIDE SEQUENCE [LARGE SCALE GENOMIC DNA]</scope>
    <source>
        <strain evidence="2">cv. NJ 8807/NJ 8810</strain>
        <tissue evidence="1">Young leaf</tissue>
    </source>
</reference>
<organism evidence="1 2">
    <name type="scientific">Vaccinium darrowii</name>
    <dbReference type="NCBI Taxonomy" id="229202"/>
    <lineage>
        <taxon>Eukaryota</taxon>
        <taxon>Viridiplantae</taxon>
        <taxon>Streptophyta</taxon>
        <taxon>Embryophyta</taxon>
        <taxon>Tracheophyta</taxon>
        <taxon>Spermatophyta</taxon>
        <taxon>Magnoliopsida</taxon>
        <taxon>eudicotyledons</taxon>
        <taxon>Gunneridae</taxon>
        <taxon>Pentapetalae</taxon>
        <taxon>asterids</taxon>
        <taxon>Ericales</taxon>
        <taxon>Ericaceae</taxon>
        <taxon>Vaccinioideae</taxon>
        <taxon>Vaccinieae</taxon>
        <taxon>Vaccinium</taxon>
    </lineage>
</organism>
<keyword evidence="2" id="KW-1185">Reference proteome</keyword>
<gene>
    <name evidence="1" type="ORF">Vadar_017017</name>
</gene>